<protein>
    <submittedName>
        <fullName evidence="1">Uncharacterized protein</fullName>
    </submittedName>
</protein>
<dbReference type="EMBL" id="JAUEPR010000028">
    <property type="protein sequence ID" value="KAK0474244.1"/>
    <property type="molecule type" value="Genomic_DNA"/>
</dbReference>
<dbReference type="AlphaFoldDB" id="A0AA39NZ74"/>
<proteinExistence type="predicted"/>
<comment type="caution">
    <text evidence="1">The sequence shown here is derived from an EMBL/GenBank/DDBJ whole genome shotgun (WGS) entry which is preliminary data.</text>
</comment>
<organism evidence="1 2">
    <name type="scientific">Armillaria novae-zelandiae</name>
    <dbReference type="NCBI Taxonomy" id="153914"/>
    <lineage>
        <taxon>Eukaryota</taxon>
        <taxon>Fungi</taxon>
        <taxon>Dikarya</taxon>
        <taxon>Basidiomycota</taxon>
        <taxon>Agaricomycotina</taxon>
        <taxon>Agaricomycetes</taxon>
        <taxon>Agaricomycetidae</taxon>
        <taxon>Agaricales</taxon>
        <taxon>Marasmiineae</taxon>
        <taxon>Physalacriaceae</taxon>
        <taxon>Armillaria</taxon>
    </lineage>
</organism>
<reference evidence="1" key="1">
    <citation type="submission" date="2023-06" db="EMBL/GenBank/DDBJ databases">
        <authorList>
            <consortium name="Lawrence Berkeley National Laboratory"/>
            <person name="Ahrendt S."/>
            <person name="Sahu N."/>
            <person name="Indic B."/>
            <person name="Wong-Bajracharya J."/>
            <person name="Merenyi Z."/>
            <person name="Ke H.-M."/>
            <person name="Monk M."/>
            <person name="Kocsube S."/>
            <person name="Drula E."/>
            <person name="Lipzen A."/>
            <person name="Balint B."/>
            <person name="Henrissat B."/>
            <person name="Andreopoulos B."/>
            <person name="Martin F.M."/>
            <person name="Harder C.B."/>
            <person name="Rigling D."/>
            <person name="Ford K.L."/>
            <person name="Foster G.D."/>
            <person name="Pangilinan J."/>
            <person name="Papanicolaou A."/>
            <person name="Barry K."/>
            <person name="LaButti K."/>
            <person name="Viragh M."/>
            <person name="Koriabine M."/>
            <person name="Yan M."/>
            <person name="Riley R."/>
            <person name="Champramary S."/>
            <person name="Plett K.L."/>
            <person name="Tsai I.J."/>
            <person name="Slot J."/>
            <person name="Sipos G."/>
            <person name="Plett J."/>
            <person name="Nagy L.G."/>
            <person name="Grigoriev I.V."/>
        </authorList>
    </citation>
    <scope>NUCLEOTIDE SEQUENCE</scope>
    <source>
        <strain evidence="1">ICMP 16352</strain>
    </source>
</reference>
<evidence type="ECO:0000313" key="2">
    <source>
        <dbReference type="Proteomes" id="UP001175227"/>
    </source>
</evidence>
<keyword evidence="2" id="KW-1185">Reference proteome</keyword>
<dbReference type="Proteomes" id="UP001175227">
    <property type="component" value="Unassembled WGS sequence"/>
</dbReference>
<name>A0AA39NZ74_9AGAR</name>
<sequence>MLLHISLRVMPFTSTIAICDAYSSPTTQYEYMRPAAIAESHELQRQDSHHWTEICLYDTSVNGFHTKNLKKRTVVPPS</sequence>
<evidence type="ECO:0000313" key="1">
    <source>
        <dbReference type="EMBL" id="KAK0474244.1"/>
    </source>
</evidence>
<accession>A0AA39NZ74</accession>
<gene>
    <name evidence="1" type="ORF">IW261DRAFT_573535</name>
</gene>